<dbReference type="Proteomes" id="UP000198956">
    <property type="component" value="Unassembled WGS sequence"/>
</dbReference>
<reference evidence="1 4" key="2">
    <citation type="submission" date="2021-08" db="EMBL/GenBank/DDBJ databases">
        <title>Complete genome sequence of the strain Aneurinibacillus thermoaerophilus CCM 8960.</title>
        <authorList>
            <person name="Musilova J."/>
            <person name="Kourilova X."/>
            <person name="Pernicova I."/>
            <person name="Bezdicek M."/>
            <person name="Lengerova M."/>
            <person name="Obruca S."/>
            <person name="Sedlar K."/>
        </authorList>
    </citation>
    <scope>NUCLEOTIDE SEQUENCE [LARGE SCALE GENOMIC DNA]</scope>
    <source>
        <strain evidence="1 4">CCM 8960</strain>
    </source>
</reference>
<dbReference type="GeneID" id="97141403"/>
<keyword evidence="4" id="KW-1185">Reference proteome</keyword>
<dbReference type="RefSeq" id="WP_057898978.1">
    <property type="nucleotide sequence ID" value="NZ_CP080764.1"/>
</dbReference>
<name>A0A1G7X7V8_ANETH</name>
<organism evidence="2 3">
    <name type="scientific">Aneurinibacillus thermoaerophilus</name>
    <dbReference type="NCBI Taxonomy" id="143495"/>
    <lineage>
        <taxon>Bacteria</taxon>
        <taxon>Bacillati</taxon>
        <taxon>Bacillota</taxon>
        <taxon>Bacilli</taxon>
        <taxon>Bacillales</taxon>
        <taxon>Paenibacillaceae</taxon>
        <taxon>Aneurinibacillus group</taxon>
        <taxon>Aneurinibacillus</taxon>
    </lineage>
</organism>
<dbReference type="Proteomes" id="UP000826616">
    <property type="component" value="Chromosome"/>
</dbReference>
<evidence type="ECO:0000313" key="4">
    <source>
        <dbReference type="Proteomes" id="UP000826616"/>
    </source>
</evidence>
<evidence type="ECO:0000313" key="3">
    <source>
        <dbReference type="Proteomes" id="UP000198956"/>
    </source>
</evidence>
<evidence type="ECO:0000313" key="1">
    <source>
        <dbReference type="EMBL" id="QYY44196.1"/>
    </source>
</evidence>
<evidence type="ECO:0000313" key="2">
    <source>
        <dbReference type="EMBL" id="SDG80261.1"/>
    </source>
</evidence>
<accession>A0A1G7X7V8</accession>
<dbReference type="EMBL" id="FNDE01000003">
    <property type="protein sequence ID" value="SDG80261.1"/>
    <property type="molecule type" value="Genomic_DNA"/>
</dbReference>
<dbReference type="EMBL" id="CP080764">
    <property type="protein sequence ID" value="QYY44196.1"/>
    <property type="molecule type" value="Genomic_DNA"/>
</dbReference>
<dbReference type="OrthoDB" id="2679751at2"/>
<gene>
    <name evidence="1" type="ORF">K3F53_08475</name>
    <name evidence="2" type="ORF">SAMN04489735_100354</name>
</gene>
<reference evidence="2 3" key="1">
    <citation type="submission" date="2016-10" db="EMBL/GenBank/DDBJ databases">
        <authorList>
            <person name="de Groot N.N."/>
        </authorList>
    </citation>
    <scope>NUCLEOTIDE SEQUENCE [LARGE SCALE GENOMIC DNA]</scope>
    <source>
        <strain evidence="2 3">L 420-91</strain>
    </source>
</reference>
<sequence length="101" mass="12115">MMMQILCIFFMFSIIIGFSYVAYKDEQKRKMVYVTDEMLKKPLTDQAVRHYIAFLKTAPERNNASYWHSLCRAYEQIMKAKTIDPRLKKELKKTLRKQVIV</sequence>
<dbReference type="AlphaFoldDB" id="A0A1G7X7V8"/>
<proteinExistence type="predicted"/>
<protein>
    <submittedName>
        <fullName evidence="2">Uncharacterized protein</fullName>
    </submittedName>
</protein>